<dbReference type="PANTHER" id="PTHR12161:SF5">
    <property type="entry name" value="IST1 HOMOLOG"/>
    <property type="match status" value="1"/>
</dbReference>
<sequence length="182" mass="20028">PALKSQLRAAAASLGARLEKKDAASREARGHVVHLLLQNDVDGARMQTRRVMHDDALADVYELLESYCGGLLDRLGELTTTRLTPDSPIYESVCAIIYAAPRTDCAELRALRDNLLQHYGASFAVAIADAPQSCVPEQIVRALDEHIPPRQEIDDYLARIALASGLDWHPPLSSRDKCVFNL</sequence>
<dbReference type="InParanoid" id="A0A165F3N3"/>
<evidence type="ECO:0000313" key="3">
    <source>
        <dbReference type="Proteomes" id="UP000077266"/>
    </source>
</evidence>
<dbReference type="Gene3D" id="1.20.1260.60">
    <property type="entry name" value="Vacuolar protein sorting-associated protein Ist1"/>
    <property type="match status" value="1"/>
</dbReference>
<dbReference type="STRING" id="1314781.A0A165F3N3"/>
<evidence type="ECO:0000313" key="2">
    <source>
        <dbReference type="EMBL" id="KZV88315.1"/>
    </source>
</evidence>
<organism evidence="2 3">
    <name type="scientific">Exidia glandulosa HHB12029</name>
    <dbReference type="NCBI Taxonomy" id="1314781"/>
    <lineage>
        <taxon>Eukaryota</taxon>
        <taxon>Fungi</taxon>
        <taxon>Dikarya</taxon>
        <taxon>Basidiomycota</taxon>
        <taxon>Agaricomycotina</taxon>
        <taxon>Agaricomycetes</taxon>
        <taxon>Auriculariales</taxon>
        <taxon>Exidiaceae</taxon>
        <taxon>Exidia</taxon>
    </lineage>
</organism>
<dbReference type="GO" id="GO:0015031">
    <property type="term" value="P:protein transport"/>
    <property type="evidence" value="ECO:0007669"/>
    <property type="project" value="InterPro"/>
</dbReference>
<dbReference type="PANTHER" id="PTHR12161">
    <property type="entry name" value="IST1 FAMILY MEMBER"/>
    <property type="match status" value="1"/>
</dbReference>
<name>A0A165F3N3_EXIGL</name>
<protein>
    <submittedName>
        <fullName evidence="2">Uncharacterized protein</fullName>
    </submittedName>
</protein>
<dbReference type="AlphaFoldDB" id="A0A165F3N3"/>
<evidence type="ECO:0000256" key="1">
    <source>
        <dbReference type="ARBA" id="ARBA00005536"/>
    </source>
</evidence>
<dbReference type="InterPro" id="IPR042277">
    <property type="entry name" value="IST1-like"/>
</dbReference>
<dbReference type="EMBL" id="KV426103">
    <property type="protein sequence ID" value="KZV88315.1"/>
    <property type="molecule type" value="Genomic_DNA"/>
</dbReference>
<dbReference type="Pfam" id="PF03398">
    <property type="entry name" value="Ist1"/>
    <property type="match status" value="1"/>
</dbReference>
<gene>
    <name evidence="2" type="ORF">EXIGLDRAFT_619600</name>
</gene>
<reference evidence="2 3" key="1">
    <citation type="journal article" date="2016" name="Mol. Biol. Evol.">
        <title>Comparative Genomics of Early-Diverging Mushroom-Forming Fungi Provides Insights into the Origins of Lignocellulose Decay Capabilities.</title>
        <authorList>
            <person name="Nagy L.G."/>
            <person name="Riley R."/>
            <person name="Tritt A."/>
            <person name="Adam C."/>
            <person name="Daum C."/>
            <person name="Floudas D."/>
            <person name="Sun H."/>
            <person name="Yadav J.S."/>
            <person name="Pangilinan J."/>
            <person name="Larsson K.H."/>
            <person name="Matsuura K."/>
            <person name="Barry K."/>
            <person name="Labutti K."/>
            <person name="Kuo R."/>
            <person name="Ohm R.A."/>
            <person name="Bhattacharya S.S."/>
            <person name="Shirouzu T."/>
            <person name="Yoshinaga Y."/>
            <person name="Martin F.M."/>
            <person name="Grigoriev I.V."/>
            <person name="Hibbett D.S."/>
        </authorList>
    </citation>
    <scope>NUCLEOTIDE SEQUENCE [LARGE SCALE GENOMIC DNA]</scope>
    <source>
        <strain evidence="2 3">HHB12029</strain>
    </source>
</reference>
<dbReference type="Proteomes" id="UP000077266">
    <property type="component" value="Unassembled WGS sequence"/>
</dbReference>
<accession>A0A165F3N3</accession>
<feature type="non-terminal residue" evidence="2">
    <location>
        <position position="1"/>
    </location>
</feature>
<dbReference type="OrthoDB" id="29853at2759"/>
<keyword evidence="3" id="KW-1185">Reference proteome</keyword>
<dbReference type="InterPro" id="IPR005061">
    <property type="entry name" value="Ist1"/>
</dbReference>
<proteinExistence type="inferred from homology"/>
<comment type="similarity">
    <text evidence="1">Belongs to the IST1 family.</text>
</comment>
<dbReference type="FunCoup" id="A0A165F3N3">
    <property type="interactions" value="546"/>
</dbReference>